<keyword evidence="5" id="KW-0812">Transmembrane</keyword>
<dbReference type="Pfam" id="PF13432">
    <property type="entry name" value="TPR_16"/>
    <property type="match status" value="2"/>
</dbReference>
<evidence type="ECO:0000256" key="2">
    <source>
        <dbReference type="ARBA" id="ARBA00022803"/>
    </source>
</evidence>
<dbReference type="Proteomes" id="UP000322214">
    <property type="component" value="Chromosome"/>
</dbReference>
<keyword evidence="5" id="KW-0472">Membrane</keyword>
<feature type="coiled-coil region" evidence="4">
    <location>
        <begin position="466"/>
        <end position="523"/>
    </location>
</feature>
<dbReference type="SMART" id="SM00028">
    <property type="entry name" value="TPR"/>
    <property type="match status" value="3"/>
</dbReference>
<dbReference type="Gene3D" id="1.25.40.10">
    <property type="entry name" value="Tetratricopeptide repeat domain"/>
    <property type="match status" value="2"/>
</dbReference>
<evidence type="ECO:0000256" key="3">
    <source>
        <dbReference type="PROSITE-ProRule" id="PRU00339"/>
    </source>
</evidence>
<dbReference type="OrthoDB" id="9803982at2"/>
<evidence type="ECO:0000256" key="5">
    <source>
        <dbReference type="SAM" id="Phobius"/>
    </source>
</evidence>
<dbReference type="RefSeq" id="WP_075086005.1">
    <property type="nucleotide sequence ID" value="NZ_CP042912.1"/>
</dbReference>
<dbReference type="PANTHER" id="PTHR44943">
    <property type="entry name" value="CELLULOSE SYNTHASE OPERON PROTEIN C"/>
    <property type="match status" value="1"/>
</dbReference>
<sequence length="571" mass="65284">MNYLLYQLKRLFMLPVLLVTSPGEAIGSAWSESSRNRALMLGLPALIVAFVAVSAIAGVQLLSQSSLEDKYDYLYQKTTADLIQLSKEIARNQQVQKIDAATAKPTISEEEKAQLIELRQAQQIYLDKLIALDPENNEYRFELAKLVSSRGNRDHAFNILRELAPEDIPGFPKAHSVLARHYFDLPARPGMERDGNLAIAEKHVNHVLTRDEKDTDAMKLKARILTRLRQYEGAHKLYTDLFEDDPNYFRELAELNRELDQTERDRALYERALAQFEQQADQDDRDGNDRDWIRVEAGIATTLQKLERYPEAEARLDRLIQKYAADPKGGPRRVFLQHLIADTYIIWANSIADTKTSYESLDEETLNKLLDLYTKAYRNKQDNVLVLQSLARLSLASNEVIAEKARTVYDPNADVEAPSAVLNQLGNHALLNKRFSEAIMYYERAREKAPRDPAVLNNLAYSYLVAQDDERNAERALQLINEAIKNIPAGFDPYEASKFLHTKATALKQQDRLQEALAVYERALKSRPDHADTLRSLIECYRGLNKPPPEQYSERLAELEEEMRRNQPAAP</sequence>
<dbReference type="AlphaFoldDB" id="A0A5B9PK87"/>
<reference evidence="6 7" key="1">
    <citation type="submission" date="2019-08" db="EMBL/GenBank/DDBJ databases">
        <title>Deep-cultivation of Planctomycetes and their phenomic and genomic characterization uncovers novel biology.</title>
        <authorList>
            <person name="Wiegand S."/>
            <person name="Jogler M."/>
            <person name="Boedeker C."/>
            <person name="Pinto D."/>
            <person name="Vollmers J."/>
            <person name="Rivas-Marin E."/>
            <person name="Kohn T."/>
            <person name="Peeters S.H."/>
            <person name="Heuer A."/>
            <person name="Rast P."/>
            <person name="Oberbeckmann S."/>
            <person name="Bunk B."/>
            <person name="Jeske O."/>
            <person name="Meyerdierks A."/>
            <person name="Storesund J.E."/>
            <person name="Kallscheuer N."/>
            <person name="Luecker S."/>
            <person name="Lage O.M."/>
            <person name="Pohl T."/>
            <person name="Merkel B.J."/>
            <person name="Hornburger P."/>
            <person name="Mueller R.-W."/>
            <person name="Bruemmer F."/>
            <person name="Labrenz M."/>
            <person name="Spormann A.M."/>
            <person name="Op den Camp H."/>
            <person name="Overmann J."/>
            <person name="Amann R."/>
            <person name="Jetten M.S.M."/>
            <person name="Mascher T."/>
            <person name="Medema M.H."/>
            <person name="Devos D.P."/>
            <person name="Kaster A.-K."/>
            <person name="Ovreas L."/>
            <person name="Rohde M."/>
            <person name="Galperin M.Y."/>
            <person name="Jogler C."/>
        </authorList>
    </citation>
    <scope>NUCLEOTIDE SEQUENCE [LARGE SCALE GENOMIC DNA]</scope>
    <source>
        <strain evidence="6 7">FC18</strain>
    </source>
</reference>
<gene>
    <name evidence="6" type="ORF">MFFC18_29630</name>
</gene>
<feature type="repeat" description="TPR" evidence="3">
    <location>
        <begin position="419"/>
        <end position="452"/>
    </location>
</feature>
<keyword evidence="2 3" id="KW-0802">TPR repeat</keyword>
<keyword evidence="4" id="KW-0175">Coiled coil</keyword>
<dbReference type="EMBL" id="CP042912">
    <property type="protein sequence ID" value="QEG23071.1"/>
    <property type="molecule type" value="Genomic_DNA"/>
</dbReference>
<dbReference type="InterPro" id="IPR019734">
    <property type="entry name" value="TPR_rpt"/>
</dbReference>
<evidence type="ECO:0000313" key="6">
    <source>
        <dbReference type="EMBL" id="QEG23071.1"/>
    </source>
</evidence>
<keyword evidence="1" id="KW-0677">Repeat</keyword>
<keyword evidence="7" id="KW-1185">Reference proteome</keyword>
<dbReference type="SUPFAM" id="SSF48452">
    <property type="entry name" value="TPR-like"/>
    <property type="match status" value="2"/>
</dbReference>
<proteinExistence type="predicted"/>
<feature type="repeat" description="TPR" evidence="3">
    <location>
        <begin position="497"/>
        <end position="530"/>
    </location>
</feature>
<feature type="transmembrane region" description="Helical" evidence="5">
    <location>
        <begin position="41"/>
        <end position="62"/>
    </location>
</feature>
<dbReference type="KEGG" id="mff:MFFC18_29630"/>
<evidence type="ECO:0000256" key="4">
    <source>
        <dbReference type="SAM" id="Coils"/>
    </source>
</evidence>
<dbReference type="InterPro" id="IPR011990">
    <property type="entry name" value="TPR-like_helical_dom_sf"/>
</dbReference>
<feature type="coiled-coil region" evidence="4">
    <location>
        <begin position="252"/>
        <end position="279"/>
    </location>
</feature>
<name>A0A5B9PK87_9BACT</name>
<evidence type="ECO:0000256" key="1">
    <source>
        <dbReference type="ARBA" id="ARBA00022737"/>
    </source>
</evidence>
<evidence type="ECO:0000313" key="7">
    <source>
        <dbReference type="Proteomes" id="UP000322214"/>
    </source>
</evidence>
<dbReference type="PANTHER" id="PTHR44943:SF8">
    <property type="entry name" value="TPR REPEAT-CONTAINING PROTEIN MJ0263"/>
    <property type="match status" value="1"/>
</dbReference>
<dbReference type="InterPro" id="IPR051685">
    <property type="entry name" value="Ycf3/AcsC/BcsC/TPR_MFPF"/>
</dbReference>
<accession>A0A5B9PK87</accession>
<organism evidence="6 7">
    <name type="scientific">Mariniblastus fucicola</name>
    <dbReference type="NCBI Taxonomy" id="980251"/>
    <lineage>
        <taxon>Bacteria</taxon>
        <taxon>Pseudomonadati</taxon>
        <taxon>Planctomycetota</taxon>
        <taxon>Planctomycetia</taxon>
        <taxon>Pirellulales</taxon>
        <taxon>Pirellulaceae</taxon>
        <taxon>Mariniblastus</taxon>
    </lineage>
</organism>
<protein>
    <submittedName>
        <fullName evidence="6">Tetratricopeptide repeat protein</fullName>
    </submittedName>
</protein>
<dbReference type="PROSITE" id="PS50005">
    <property type="entry name" value="TPR"/>
    <property type="match status" value="2"/>
</dbReference>
<keyword evidence="5" id="KW-1133">Transmembrane helix</keyword>